<keyword evidence="2" id="KW-1185">Reference proteome</keyword>
<accession>D0WIE7</accession>
<proteinExistence type="predicted"/>
<dbReference type="AlphaFoldDB" id="D0WIE7"/>
<comment type="caution">
    <text evidence="1">The sequence shown here is derived from an EMBL/GenBank/DDBJ whole genome shotgun (WGS) entry which is preliminary data.</text>
</comment>
<dbReference type="STRING" id="649764.HMPREF0762_01622"/>
<sequence length="51" mass="5427">MPGGREYLNRCEFRHSGMQGCDGCGSSGVVPWKPGLSNPPCGNREFSAPIS</sequence>
<gene>
    <name evidence="1" type="ORF">HMPREF0762_01622</name>
</gene>
<evidence type="ECO:0000313" key="2">
    <source>
        <dbReference type="Proteomes" id="UP000006001"/>
    </source>
</evidence>
<reference evidence="1" key="1">
    <citation type="submission" date="2009-10" db="EMBL/GenBank/DDBJ databases">
        <authorList>
            <person name="Weinstock G."/>
            <person name="Sodergren E."/>
            <person name="Clifton S."/>
            <person name="Fulton L."/>
            <person name="Fulton B."/>
            <person name="Courtney L."/>
            <person name="Fronick C."/>
            <person name="Harrison M."/>
            <person name="Strong C."/>
            <person name="Farmer C."/>
            <person name="Delahaunty K."/>
            <person name="Markovic C."/>
            <person name="Hall O."/>
            <person name="Minx P."/>
            <person name="Tomlinson C."/>
            <person name="Mitreva M."/>
            <person name="Nelson J."/>
            <person name="Hou S."/>
            <person name="Wollam A."/>
            <person name="Pepin K.H."/>
            <person name="Johnson M."/>
            <person name="Bhonagiri V."/>
            <person name="Nash W.E."/>
            <person name="Warren W."/>
            <person name="Chinwalla A."/>
            <person name="Mardis E.R."/>
            <person name="Wilson R.K."/>
        </authorList>
    </citation>
    <scope>NUCLEOTIDE SEQUENCE [LARGE SCALE GENOMIC DNA]</scope>
    <source>
        <strain evidence="1">ATCC 700122</strain>
    </source>
</reference>
<name>D0WIE7_SLAES</name>
<evidence type="ECO:0000313" key="1">
    <source>
        <dbReference type="EMBL" id="EEZ60814.1"/>
    </source>
</evidence>
<dbReference type="EMBL" id="ACUX02000016">
    <property type="protein sequence ID" value="EEZ60814.1"/>
    <property type="molecule type" value="Genomic_DNA"/>
</dbReference>
<protein>
    <submittedName>
        <fullName evidence="1">Uncharacterized protein</fullName>
    </submittedName>
</protein>
<dbReference type="HOGENOM" id="CLU_3103878_0_0_11"/>
<dbReference type="Proteomes" id="UP000006001">
    <property type="component" value="Unassembled WGS sequence"/>
</dbReference>
<organism evidence="1 2">
    <name type="scientific">Slackia exigua (strain ATCC 700122 / DSM 15923 / CIP 105133 / JCM 11022 / KCTC 5966 / S-7)</name>
    <dbReference type="NCBI Taxonomy" id="649764"/>
    <lineage>
        <taxon>Bacteria</taxon>
        <taxon>Bacillati</taxon>
        <taxon>Actinomycetota</taxon>
        <taxon>Coriobacteriia</taxon>
        <taxon>Eggerthellales</taxon>
        <taxon>Eggerthellaceae</taxon>
        <taxon>Slackia</taxon>
    </lineage>
</organism>